<dbReference type="GO" id="GO:0005737">
    <property type="term" value="C:cytoplasm"/>
    <property type="evidence" value="ECO:0007669"/>
    <property type="project" value="UniProtKB-ARBA"/>
</dbReference>
<evidence type="ECO:0000256" key="5">
    <source>
        <dbReference type="ARBA" id="ARBA00024073"/>
    </source>
</evidence>
<evidence type="ECO:0000256" key="1">
    <source>
        <dbReference type="ARBA" id="ARBA00005189"/>
    </source>
</evidence>
<evidence type="ECO:0000256" key="2">
    <source>
        <dbReference type="ARBA" id="ARBA00010982"/>
    </source>
</evidence>
<evidence type="ECO:0000256" key="7">
    <source>
        <dbReference type="RuleBase" id="RU003557"/>
    </source>
</evidence>
<dbReference type="InterPro" id="IPR020615">
    <property type="entry name" value="Thiolase_acyl_enz_int_AS"/>
</dbReference>
<dbReference type="InterPro" id="IPR020610">
    <property type="entry name" value="Thiolase_AS"/>
</dbReference>
<dbReference type="EC" id="2.3.1.16" evidence="5"/>
<dbReference type="EMBL" id="MPDK01000018">
    <property type="protein sequence ID" value="PWI57115.1"/>
    <property type="molecule type" value="Genomic_DNA"/>
</dbReference>
<reference evidence="10 11" key="1">
    <citation type="submission" date="2016-11" db="EMBL/GenBank/DDBJ databases">
        <title>Comparative genomics of Acidibacillus ferroxidans species.</title>
        <authorList>
            <person name="Oliveira G."/>
            <person name="Nunes G."/>
            <person name="Oliveira R."/>
            <person name="Araujo F."/>
            <person name="Salim A."/>
            <person name="Scholte L."/>
            <person name="Morais D."/>
            <person name="Nancucheo I."/>
            <person name="Johnson D.B."/>
            <person name="Grail B."/>
            <person name="Bittencourt J."/>
            <person name="Valadares R."/>
        </authorList>
    </citation>
    <scope>NUCLEOTIDE SEQUENCE [LARGE SCALE GENOMIC DNA]</scope>
    <source>
        <strain evidence="10 11">Y002</strain>
    </source>
</reference>
<evidence type="ECO:0000256" key="3">
    <source>
        <dbReference type="ARBA" id="ARBA00022679"/>
    </source>
</evidence>
<evidence type="ECO:0000259" key="9">
    <source>
        <dbReference type="Pfam" id="PF02803"/>
    </source>
</evidence>
<feature type="domain" description="Thiolase N-terminal" evidence="8">
    <location>
        <begin position="5"/>
        <end position="270"/>
    </location>
</feature>
<comment type="similarity">
    <text evidence="2 7">Belongs to the thiolase-like superfamily. Thiolase family.</text>
</comment>
<dbReference type="GO" id="GO:0006635">
    <property type="term" value="P:fatty acid beta-oxidation"/>
    <property type="evidence" value="ECO:0007669"/>
    <property type="project" value="TreeGrafter"/>
</dbReference>
<evidence type="ECO:0000313" key="11">
    <source>
        <dbReference type="Proteomes" id="UP000245380"/>
    </source>
</evidence>
<gene>
    <name evidence="10" type="ORF">BM613_10180</name>
</gene>
<proteinExistence type="inferred from homology"/>
<organism evidence="10 11">
    <name type="scientific">Sulfoacidibacillus thermotolerans</name>
    <name type="common">Acidibacillus sulfuroxidans</name>
    <dbReference type="NCBI Taxonomy" id="1765684"/>
    <lineage>
        <taxon>Bacteria</taxon>
        <taxon>Bacillati</taxon>
        <taxon>Bacillota</taxon>
        <taxon>Bacilli</taxon>
        <taxon>Bacillales</taxon>
        <taxon>Alicyclobacillaceae</taxon>
        <taxon>Sulfoacidibacillus</taxon>
    </lineage>
</organism>
<dbReference type="PROSITE" id="PS00737">
    <property type="entry name" value="THIOLASE_2"/>
    <property type="match status" value="1"/>
</dbReference>
<dbReference type="CDD" id="cd00751">
    <property type="entry name" value="thiolase"/>
    <property type="match status" value="1"/>
</dbReference>
<evidence type="ECO:0000313" key="10">
    <source>
        <dbReference type="EMBL" id="PWI57115.1"/>
    </source>
</evidence>
<dbReference type="InterPro" id="IPR050215">
    <property type="entry name" value="Thiolase-like_sf_Thiolase"/>
</dbReference>
<dbReference type="InterPro" id="IPR020616">
    <property type="entry name" value="Thiolase_N"/>
</dbReference>
<dbReference type="InterPro" id="IPR020617">
    <property type="entry name" value="Thiolase_C"/>
</dbReference>
<keyword evidence="3 7" id="KW-0808">Transferase</keyword>
<evidence type="ECO:0000256" key="4">
    <source>
        <dbReference type="ARBA" id="ARBA00023315"/>
    </source>
</evidence>
<feature type="domain" description="Thiolase C-terminal" evidence="9">
    <location>
        <begin position="277"/>
        <end position="399"/>
    </location>
</feature>
<dbReference type="PANTHER" id="PTHR43853:SF2">
    <property type="entry name" value="3-OXOADIPYL-COA_3-OXO-5,6-DEHYDROSUBERYL-COA THIOLASE"/>
    <property type="match status" value="1"/>
</dbReference>
<accession>A0A2U3D758</accession>
<dbReference type="GO" id="GO:0003988">
    <property type="term" value="F:acetyl-CoA C-acyltransferase activity"/>
    <property type="evidence" value="ECO:0007669"/>
    <property type="project" value="UniProtKB-EC"/>
</dbReference>
<dbReference type="PANTHER" id="PTHR43853">
    <property type="entry name" value="3-KETOACYL-COA THIOLASE, PEROXISOMAL"/>
    <property type="match status" value="1"/>
</dbReference>
<dbReference type="GO" id="GO:0010124">
    <property type="term" value="P:phenylacetate catabolic process"/>
    <property type="evidence" value="ECO:0007669"/>
    <property type="project" value="TreeGrafter"/>
</dbReference>
<keyword evidence="4 7" id="KW-0012">Acyltransferase</keyword>
<comment type="caution">
    <text evidence="10">The sequence shown here is derived from an EMBL/GenBank/DDBJ whole genome shotgun (WGS) entry which is preliminary data.</text>
</comment>
<dbReference type="Pfam" id="PF00108">
    <property type="entry name" value="Thiolase_N"/>
    <property type="match status" value="1"/>
</dbReference>
<sequence length="400" mass="43055">MRQAVIIDAVRTPFGRYRGSLKSVRPDDMAAQVIRSLLERNPGVARDAIEDVILGCANQAGEDNRNVARMAGLLAELPVSVAGVTVNRLCGSSLEAVNEAAAHIVSGAGDVFIAGGVENMSRAPLVMLKPEEELPRGNRELADTTLGWRFVNPRLAAMYPPYSMGETAENVAELYHISREDQDEFALESQKRAHAAWEQGRFQDHVIPVEIPIGRGKTELFSKDEHMRPQTTREMLAKLPAAFRAGGTVTAGNSSGINDGAAAVLVMEKSYAESLGLKPRARIVSYAVAGVDPSYMGLGPIYATRKLLKRTGLSVEDLDLVELNEAFAAQSLACIRELALDREKVNVNGGAIALGHPLGASGARILGELLYELERREGRFGLATMCIGVGQGIATLIERL</sequence>
<dbReference type="InterPro" id="IPR020613">
    <property type="entry name" value="Thiolase_CS"/>
</dbReference>
<dbReference type="InterPro" id="IPR016039">
    <property type="entry name" value="Thiolase-like"/>
</dbReference>
<dbReference type="OrthoDB" id="2379477at2"/>
<evidence type="ECO:0000256" key="6">
    <source>
        <dbReference type="PIRSR" id="PIRSR000429-1"/>
    </source>
</evidence>
<keyword evidence="11" id="KW-1185">Reference proteome</keyword>
<dbReference type="RefSeq" id="WP_109431088.1">
    <property type="nucleotide sequence ID" value="NZ_MPDK01000018.1"/>
</dbReference>
<dbReference type="Proteomes" id="UP000245380">
    <property type="component" value="Unassembled WGS sequence"/>
</dbReference>
<evidence type="ECO:0000259" key="8">
    <source>
        <dbReference type="Pfam" id="PF00108"/>
    </source>
</evidence>
<dbReference type="AlphaFoldDB" id="A0A2U3D758"/>
<dbReference type="NCBIfam" id="TIGR01930">
    <property type="entry name" value="AcCoA-C-Actrans"/>
    <property type="match status" value="1"/>
</dbReference>
<dbReference type="PIRSF" id="PIRSF000429">
    <property type="entry name" value="Ac-CoA_Ac_transf"/>
    <property type="match status" value="1"/>
</dbReference>
<name>A0A2U3D758_SULT2</name>
<dbReference type="SUPFAM" id="SSF53901">
    <property type="entry name" value="Thiolase-like"/>
    <property type="match status" value="2"/>
</dbReference>
<dbReference type="Pfam" id="PF02803">
    <property type="entry name" value="Thiolase_C"/>
    <property type="match status" value="1"/>
</dbReference>
<comment type="pathway">
    <text evidence="1">Lipid metabolism.</text>
</comment>
<dbReference type="FunFam" id="3.40.47.10:FF:000010">
    <property type="entry name" value="Acetyl-CoA acetyltransferase (Thiolase)"/>
    <property type="match status" value="1"/>
</dbReference>
<dbReference type="Gene3D" id="3.40.47.10">
    <property type="match status" value="1"/>
</dbReference>
<dbReference type="PROSITE" id="PS00099">
    <property type="entry name" value="THIOLASE_3"/>
    <property type="match status" value="1"/>
</dbReference>
<dbReference type="PROSITE" id="PS00098">
    <property type="entry name" value="THIOLASE_1"/>
    <property type="match status" value="1"/>
</dbReference>
<feature type="active site" description="Proton acceptor" evidence="6">
    <location>
        <position position="356"/>
    </location>
</feature>
<feature type="active site" description="Proton acceptor" evidence="6">
    <location>
        <position position="386"/>
    </location>
</feature>
<protein>
    <recommendedName>
        <fullName evidence="5">acetyl-CoA C-acyltransferase</fullName>
        <ecNumber evidence="5">2.3.1.16</ecNumber>
    </recommendedName>
</protein>
<dbReference type="InterPro" id="IPR002155">
    <property type="entry name" value="Thiolase"/>
</dbReference>
<feature type="active site" description="Acyl-thioester intermediate" evidence="6">
    <location>
        <position position="90"/>
    </location>
</feature>